<sequence>MSLVLFCLISFLFRLKGKKAGFPVWRSLECSFTVDDYGSKHGTFPKLLTMRLFVLPSRLVGIFPGLVVSNPVENPRYK</sequence>
<dbReference type="RefSeq" id="XP_024775272.1">
    <property type="nucleotide sequence ID" value="XM_024914894.1"/>
</dbReference>
<evidence type="ECO:0000256" key="1">
    <source>
        <dbReference type="SAM" id="SignalP"/>
    </source>
</evidence>
<gene>
    <name evidence="2" type="ORF">M431DRAFT_404709</name>
</gene>
<proteinExistence type="predicted"/>
<name>A0A2T4AES2_TRIHA</name>
<dbReference type="Proteomes" id="UP000241690">
    <property type="component" value="Unassembled WGS sequence"/>
</dbReference>
<feature type="signal peptide" evidence="1">
    <location>
        <begin position="1"/>
        <end position="17"/>
    </location>
</feature>
<protein>
    <recommendedName>
        <fullName evidence="4">Secreted protein</fullName>
    </recommendedName>
</protein>
<reference evidence="2 3" key="1">
    <citation type="submission" date="2016-07" db="EMBL/GenBank/DDBJ databases">
        <title>Multiple horizontal gene transfer events from other fungi enriched the ability of initially mycotrophic Trichoderma (Ascomycota) to feed on dead plant biomass.</title>
        <authorList>
            <consortium name="DOE Joint Genome Institute"/>
            <person name="Aerts A."/>
            <person name="Atanasova L."/>
            <person name="Chenthamara K."/>
            <person name="Zhang J."/>
            <person name="Grujic M."/>
            <person name="Henrissat B."/>
            <person name="Kuo A."/>
            <person name="Salamov A."/>
            <person name="Lipzen A."/>
            <person name="Labutti K."/>
            <person name="Barry K."/>
            <person name="Miao Y."/>
            <person name="Rahimi M.J."/>
            <person name="Shen Q."/>
            <person name="Grigoriev I.V."/>
            <person name="Kubicek C.P."/>
            <person name="Druzhinina I.S."/>
        </authorList>
    </citation>
    <scope>NUCLEOTIDE SEQUENCE [LARGE SCALE GENOMIC DNA]</scope>
    <source>
        <strain evidence="2 3">CBS 226.95</strain>
    </source>
</reference>
<keyword evidence="3" id="KW-1185">Reference proteome</keyword>
<dbReference type="AlphaFoldDB" id="A0A2T4AES2"/>
<evidence type="ECO:0000313" key="3">
    <source>
        <dbReference type="Proteomes" id="UP000241690"/>
    </source>
</evidence>
<dbReference type="EMBL" id="KZ679679">
    <property type="protein sequence ID" value="PTB55595.1"/>
    <property type="molecule type" value="Genomic_DNA"/>
</dbReference>
<evidence type="ECO:0000313" key="2">
    <source>
        <dbReference type="EMBL" id="PTB55595.1"/>
    </source>
</evidence>
<feature type="chain" id="PRO_5015650462" description="Secreted protein" evidence="1">
    <location>
        <begin position="18"/>
        <end position="78"/>
    </location>
</feature>
<dbReference type="GeneID" id="36623460"/>
<keyword evidence="1" id="KW-0732">Signal</keyword>
<accession>A0A2T4AES2</accession>
<organism evidence="2 3">
    <name type="scientific">Trichoderma harzianum CBS 226.95</name>
    <dbReference type="NCBI Taxonomy" id="983964"/>
    <lineage>
        <taxon>Eukaryota</taxon>
        <taxon>Fungi</taxon>
        <taxon>Dikarya</taxon>
        <taxon>Ascomycota</taxon>
        <taxon>Pezizomycotina</taxon>
        <taxon>Sordariomycetes</taxon>
        <taxon>Hypocreomycetidae</taxon>
        <taxon>Hypocreales</taxon>
        <taxon>Hypocreaceae</taxon>
        <taxon>Trichoderma</taxon>
    </lineage>
</organism>
<evidence type="ECO:0008006" key="4">
    <source>
        <dbReference type="Google" id="ProtNLM"/>
    </source>
</evidence>